<organism evidence="1 2">
    <name type="scientific">Bacillus cereus (strain G9842)</name>
    <dbReference type="NCBI Taxonomy" id="405531"/>
    <lineage>
        <taxon>Bacteria</taxon>
        <taxon>Bacillati</taxon>
        <taxon>Bacillota</taxon>
        <taxon>Bacilli</taxon>
        <taxon>Bacillales</taxon>
        <taxon>Bacillaceae</taxon>
        <taxon>Bacillus</taxon>
        <taxon>Bacillus cereus group</taxon>
    </lineage>
</organism>
<sequence length="40" mass="4881">MGIIRYTKSRCKMYHLKKSELQKGIRKGFLFCFFENEAMF</sequence>
<dbReference type="HOGENOM" id="CLU_3284339_0_0_9"/>
<protein>
    <submittedName>
        <fullName evidence="1">Uncharacterized protein</fullName>
    </submittedName>
</protein>
<gene>
    <name evidence="1" type="ordered locus">BCG9842_B1693</name>
</gene>
<evidence type="ECO:0000313" key="2">
    <source>
        <dbReference type="Proteomes" id="UP000006744"/>
    </source>
</evidence>
<reference evidence="1 2" key="1">
    <citation type="submission" date="2008-10" db="EMBL/GenBank/DDBJ databases">
        <title>Genome sequence of Bacillus cereus G9842.</title>
        <authorList>
            <person name="Dodson R.J."/>
            <person name="Durkin A.S."/>
            <person name="Rosovitz M.J."/>
            <person name="Rasko D.A."/>
            <person name="Hoffmaster A."/>
            <person name="Ravel J."/>
            <person name="Sutton G."/>
        </authorList>
    </citation>
    <scope>NUCLEOTIDE SEQUENCE [LARGE SCALE GENOMIC DNA]</scope>
    <source>
        <strain evidence="1 2">G9842</strain>
    </source>
</reference>
<dbReference type="EMBL" id="CP001186">
    <property type="protein sequence ID" value="ACK94167.1"/>
    <property type="molecule type" value="Genomic_DNA"/>
</dbReference>
<accession>B7IRG1</accession>
<dbReference type="Proteomes" id="UP000006744">
    <property type="component" value="Chromosome"/>
</dbReference>
<name>B7IRG1_BACC2</name>
<proteinExistence type="predicted"/>
<dbReference type="AlphaFoldDB" id="B7IRG1"/>
<evidence type="ECO:0000313" key="1">
    <source>
        <dbReference type="EMBL" id="ACK94167.1"/>
    </source>
</evidence>
<dbReference type="KEGG" id="bcg:BCG9842_B1693"/>